<protein>
    <submittedName>
        <fullName evidence="2">REP-associated tyrosine transposase</fullName>
    </submittedName>
</protein>
<reference evidence="2 3" key="1">
    <citation type="submission" date="2024-12" db="EMBL/GenBank/DDBJ databases">
        <authorList>
            <person name="Alaofin S."/>
            <person name="Velasco D."/>
            <person name="Li D."/>
            <person name="Baldwin T."/>
            <person name="Liu Z."/>
            <person name="Schachterle J.K."/>
        </authorList>
    </citation>
    <scope>NUCLEOTIDE SEQUENCE [LARGE SCALE GENOMIC DNA]</scope>
    <source>
        <strain evidence="2 3">B1</strain>
    </source>
</reference>
<dbReference type="InterPro" id="IPR002686">
    <property type="entry name" value="Transposase_17"/>
</dbReference>
<dbReference type="PANTHER" id="PTHR36966:SF1">
    <property type="entry name" value="REP-ASSOCIATED TYROSINE TRANSPOSASE"/>
    <property type="match status" value="1"/>
</dbReference>
<proteinExistence type="predicted"/>
<evidence type="ECO:0000259" key="1">
    <source>
        <dbReference type="SMART" id="SM01321"/>
    </source>
</evidence>
<dbReference type="SUPFAM" id="SSF143422">
    <property type="entry name" value="Transposase IS200-like"/>
    <property type="match status" value="1"/>
</dbReference>
<evidence type="ECO:0000313" key="2">
    <source>
        <dbReference type="EMBL" id="MFN6507883.1"/>
    </source>
</evidence>
<accession>A0ABW9KXL3</accession>
<dbReference type="PANTHER" id="PTHR36966">
    <property type="entry name" value="REP-ASSOCIATED TYROSINE TRANSPOSASE"/>
    <property type="match status" value="1"/>
</dbReference>
<dbReference type="Proteomes" id="UP001635788">
    <property type="component" value="Unassembled WGS sequence"/>
</dbReference>
<sequence length="167" mass="18610">MPPLAHFPGHAALRRGRHDEAGRTYLLTVVTFQRAALFSDWRCARAAAACLSAPASWPQVQLLCWVLMPDHWHGLIELGPRATLSDAMQHAKGRCAHAVNRARGRGGRVWSPGFHDRALRREDDMLTAARYIVANPLRAGLVRRLGDYPYWDAIWLSAHGESKSGRG</sequence>
<gene>
    <name evidence="2" type="ORF">ACK3FC_11805</name>
</gene>
<organism evidence="2 3">
    <name type="scientific">Xanthomonas translucens pv. translucens</name>
    <dbReference type="NCBI Taxonomy" id="134875"/>
    <lineage>
        <taxon>Bacteria</taxon>
        <taxon>Pseudomonadati</taxon>
        <taxon>Pseudomonadota</taxon>
        <taxon>Gammaproteobacteria</taxon>
        <taxon>Lysobacterales</taxon>
        <taxon>Lysobacteraceae</taxon>
        <taxon>Xanthomonas</taxon>
        <taxon>Xanthomonas translucens group</taxon>
    </lineage>
</organism>
<keyword evidence="3" id="KW-1185">Reference proteome</keyword>
<dbReference type="GeneID" id="66889122"/>
<evidence type="ECO:0000313" key="3">
    <source>
        <dbReference type="Proteomes" id="UP001635788"/>
    </source>
</evidence>
<feature type="domain" description="Transposase IS200-like" evidence="1">
    <location>
        <begin position="20"/>
        <end position="135"/>
    </location>
</feature>
<dbReference type="RefSeq" id="WP_230811802.1">
    <property type="nucleotide sequence ID" value="NZ_CP064001.1"/>
</dbReference>
<dbReference type="InterPro" id="IPR052715">
    <property type="entry name" value="RAYT_transposase"/>
</dbReference>
<dbReference type="NCBIfam" id="NF047646">
    <property type="entry name" value="REP_Tyr_transpos"/>
    <property type="match status" value="1"/>
</dbReference>
<dbReference type="SMART" id="SM01321">
    <property type="entry name" value="Y1_Tnp"/>
    <property type="match status" value="1"/>
</dbReference>
<dbReference type="EMBL" id="JBKAMQ010000002">
    <property type="protein sequence ID" value="MFN6507883.1"/>
    <property type="molecule type" value="Genomic_DNA"/>
</dbReference>
<dbReference type="Gene3D" id="3.30.70.1290">
    <property type="entry name" value="Transposase IS200-like"/>
    <property type="match status" value="1"/>
</dbReference>
<name>A0ABW9KXL3_XANCT</name>
<comment type="caution">
    <text evidence="2">The sequence shown here is derived from an EMBL/GenBank/DDBJ whole genome shotgun (WGS) entry which is preliminary data.</text>
</comment>
<dbReference type="Pfam" id="PF01797">
    <property type="entry name" value="Y1_Tnp"/>
    <property type="match status" value="1"/>
</dbReference>
<dbReference type="InterPro" id="IPR036515">
    <property type="entry name" value="Transposase_17_sf"/>
</dbReference>